<accession>A0A176Z750</accession>
<sequence length="92" mass="10338">MYFLRLDVFLDRLAQVPRAELAGVALNFVERSFCVGESGLHASSRASLCYEAVPECLGVRGHNLSTFRARLLGYGFHHMEVRRAEIEMPQAP</sequence>
<evidence type="ECO:0000313" key="2">
    <source>
        <dbReference type="Proteomes" id="UP000076959"/>
    </source>
</evidence>
<keyword evidence="2" id="KW-1185">Reference proteome</keyword>
<name>A0A176Z750_9BRAD</name>
<gene>
    <name evidence="1" type="ORF">AYJ54_40255</name>
</gene>
<evidence type="ECO:0000313" key="1">
    <source>
        <dbReference type="EMBL" id="OAF15592.1"/>
    </source>
</evidence>
<protein>
    <submittedName>
        <fullName evidence="1">Uncharacterized protein</fullName>
    </submittedName>
</protein>
<dbReference type="Proteomes" id="UP000076959">
    <property type="component" value="Unassembled WGS sequence"/>
</dbReference>
<comment type="caution">
    <text evidence="1">The sequence shown here is derived from an EMBL/GenBank/DDBJ whole genome shotgun (WGS) entry which is preliminary data.</text>
</comment>
<organism evidence="1 2">
    <name type="scientific">Bradyrhizobium centrolobii</name>
    <dbReference type="NCBI Taxonomy" id="1505087"/>
    <lineage>
        <taxon>Bacteria</taxon>
        <taxon>Pseudomonadati</taxon>
        <taxon>Pseudomonadota</taxon>
        <taxon>Alphaproteobacteria</taxon>
        <taxon>Hyphomicrobiales</taxon>
        <taxon>Nitrobacteraceae</taxon>
        <taxon>Bradyrhizobium</taxon>
    </lineage>
</organism>
<reference evidence="1 2" key="1">
    <citation type="submission" date="2016-03" db="EMBL/GenBank/DDBJ databases">
        <title>Draft Genome Sequence of the Strain BR 10245 (Bradyrhizobium sp.) isolated from nodules of Centrolobium paraense.</title>
        <authorList>
            <person name="Simoes-Araujo J.L.Sr."/>
            <person name="Barauna A.C."/>
            <person name="Silva K."/>
            <person name="Zilli J.E."/>
        </authorList>
    </citation>
    <scope>NUCLEOTIDE SEQUENCE [LARGE SCALE GENOMIC DNA]</scope>
    <source>
        <strain evidence="1 2">BR 10245</strain>
    </source>
</reference>
<dbReference type="EMBL" id="LUUB01000022">
    <property type="protein sequence ID" value="OAF15592.1"/>
    <property type="molecule type" value="Genomic_DNA"/>
</dbReference>
<dbReference type="AlphaFoldDB" id="A0A176Z750"/>
<proteinExistence type="predicted"/>
<dbReference type="STRING" id="1505087.AYJ54_40255"/>